<feature type="binding site" evidence="9">
    <location>
        <position position="105"/>
    </location>
    <ligand>
        <name>Zn(2+)</name>
        <dbReference type="ChEBI" id="CHEBI:29105"/>
    </ligand>
</feature>
<evidence type="ECO:0000256" key="4">
    <source>
        <dbReference type="ARBA" id="ARBA00011956"/>
    </source>
</evidence>
<dbReference type="FunFam" id="2.60.120.10:FF:000044">
    <property type="entry name" value="Mannose-6-phosphate isomerase"/>
    <property type="match status" value="1"/>
</dbReference>
<dbReference type="Gene3D" id="2.60.120.10">
    <property type="entry name" value="Jelly Rolls"/>
    <property type="match status" value="2"/>
</dbReference>
<gene>
    <name evidence="11" type="ORF">EAI_01525</name>
</gene>
<dbReference type="GO" id="GO:0005975">
    <property type="term" value="P:carbohydrate metabolic process"/>
    <property type="evidence" value="ECO:0007669"/>
    <property type="project" value="InterPro"/>
</dbReference>
<dbReference type="FunCoup" id="E2BPH9">
    <property type="interactions" value="1080"/>
</dbReference>
<dbReference type="InterPro" id="IPR016305">
    <property type="entry name" value="Mannose-6-P_Isomerase"/>
</dbReference>
<evidence type="ECO:0000256" key="1">
    <source>
        <dbReference type="ARBA" id="ARBA00000757"/>
    </source>
</evidence>
<dbReference type="CDD" id="cd07011">
    <property type="entry name" value="cupin_PMI_type_I_N"/>
    <property type="match status" value="1"/>
</dbReference>
<dbReference type="InterPro" id="IPR014710">
    <property type="entry name" value="RmlC-like_jellyroll"/>
</dbReference>
<evidence type="ECO:0000256" key="6">
    <source>
        <dbReference type="ARBA" id="ARBA00022833"/>
    </source>
</evidence>
<dbReference type="InterPro" id="IPR046457">
    <property type="entry name" value="PMI_typeI_cat"/>
</dbReference>
<evidence type="ECO:0000313" key="11">
    <source>
        <dbReference type="EMBL" id="EFN82383.1"/>
    </source>
</evidence>
<dbReference type="PANTHER" id="PTHR10309:SF0">
    <property type="entry name" value="MANNOSE-6-PHOSPHATE ISOMERASE"/>
    <property type="match status" value="1"/>
</dbReference>
<dbReference type="GO" id="GO:0008270">
    <property type="term" value="F:zinc ion binding"/>
    <property type="evidence" value="ECO:0007669"/>
    <property type="project" value="InterPro"/>
</dbReference>
<dbReference type="NCBIfam" id="TIGR00218">
    <property type="entry name" value="manA"/>
    <property type="match status" value="1"/>
</dbReference>
<feature type="binding site" evidence="9">
    <location>
        <position position="130"/>
    </location>
    <ligand>
        <name>Zn(2+)</name>
        <dbReference type="ChEBI" id="CHEBI:29105"/>
    </ligand>
</feature>
<accession>E2BPH9</accession>
<dbReference type="UniPathway" id="UPA00126">
    <property type="reaction ID" value="UER00423"/>
</dbReference>
<dbReference type="AlphaFoldDB" id="E2BPH9"/>
<dbReference type="GO" id="GO:0009298">
    <property type="term" value="P:GDP-mannose biosynthetic process"/>
    <property type="evidence" value="ECO:0007669"/>
    <property type="project" value="UniProtKB-UniPathway"/>
</dbReference>
<evidence type="ECO:0000313" key="12">
    <source>
        <dbReference type="Proteomes" id="UP000008237"/>
    </source>
</evidence>
<sequence length="345" mass="38973">MELECAIQTYDWGKHGSNSIVADLMRTANADFVLDEHKPYAELWMGIHKNGPSYLKDMKIPLQKYIQENINVLGSNIETQNFGGTDLSFLFKVLSINKALSIQVHPDKEKAEVLHNLFPNVYKDPNHKPELAIALTPFKALCGFRPINDIKKYMEELPELSAAVGEDNACLLLKASDSLITDALKKCFFTLMSRDSVILHITQLLERLEKRDCIECMVCSDNVIRAGLTPKQRDLPNLMQSMTFDCVLSSIQKLLPSREDIYTEIFRPPVSEFAVAKIIIPPEQSFYKLIPRTSASILIIIDGKANISSKTYCRGSVLFIPANEEIKIEVICSHQMLMFQAFANI</sequence>
<evidence type="ECO:0000256" key="3">
    <source>
        <dbReference type="ARBA" id="ARBA00010772"/>
    </source>
</evidence>
<name>E2BPH9_HARSA</name>
<keyword evidence="12" id="KW-1185">Reference proteome</keyword>
<dbReference type="SUPFAM" id="SSF51182">
    <property type="entry name" value="RmlC-like cupins"/>
    <property type="match status" value="1"/>
</dbReference>
<feature type="binding site" evidence="9">
    <location>
        <position position="103"/>
    </location>
    <ligand>
        <name>Zn(2+)</name>
        <dbReference type="ChEBI" id="CHEBI:29105"/>
    </ligand>
</feature>
<feature type="domain" description="Phosphomannose isomerase type I catalytic" evidence="10">
    <location>
        <begin position="2"/>
        <end position="146"/>
    </location>
</feature>
<dbReference type="InterPro" id="IPR018050">
    <property type="entry name" value="Pmannose_isomerase-type1_CS"/>
</dbReference>
<dbReference type="PIRSF" id="PIRSF001480">
    <property type="entry name" value="Mannose-6-phosphate_isomerase"/>
    <property type="match status" value="1"/>
</dbReference>
<comment type="catalytic activity">
    <reaction evidence="1">
        <text>D-mannose 6-phosphate = D-fructose 6-phosphate</text>
        <dbReference type="Rhea" id="RHEA:12356"/>
        <dbReference type="ChEBI" id="CHEBI:58735"/>
        <dbReference type="ChEBI" id="CHEBI:61527"/>
        <dbReference type="EC" id="5.3.1.8"/>
    </reaction>
</comment>
<evidence type="ECO:0000256" key="2">
    <source>
        <dbReference type="ARBA" id="ARBA00004666"/>
    </source>
</evidence>
<dbReference type="EC" id="5.3.1.8" evidence="4"/>
<proteinExistence type="inferred from homology"/>
<dbReference type="PROSITE" id="PS00965">
    <property type="entry name" value="PMI_I_1"/>
    <property type="match status" value="1"/>
</dbReference>
<evidence type="ECO:0000256" key="9">
    <source>
        <dbReference type="PIRSR" id="PIRSR001480-2"/>
    </source>
</evidence>
<dbReference type="Pfam" id="PF20511">
    <property type="entry name" value="PMI_typeI_cat"/>
    <property type="match status" value="1"/>
</dbReference>
<evidence type="ECO:0000256" key="7">
    <source>
        <dbReference type="ARBA" id="ARBA00023235"/>
    </source>
</evidence>
<keyword evidence="6 9" id="KW-0862">Zinc</keyword>
<dbReference type="EMBL" id="GL449633">
    <property type="protein sequence ID" value="EFN82383.1"/>
    <property type="molecule type" value="Genomic_DNA"/>
</dbReference>
<dbReference type="Proteomes" id="UP000008237">
    <property type="component" value="Unassembled WGS sequence"/>
</dbReference>
<reference evidence="11 12" key="1">
    <citation type="journal article" date="2010" name="Science">
        <title>Genomic comparison of the ants Camponotus floridanus and Harpegnathos saltator.</title>
        <authorList>
            <person name="Bonasio R."/>
            <person name="Zhang G."/>
            <person name="Ye C."/>
            <person name="Mutti N.S."/>
            <person name="Fang X."/>
            <person name="Qin N."/>
            <person name="Donahue G."/>
            <person name="Yang P."/>
            <person name="Li Q."/>
            <person name="Li C."/>
            <person name="Zhang P."/>
            <person name="Huang Z."/>
            <person name="Berger S.L."/>
            <person name="Reinberg D."/>
            <person name="Wang J."/>
            <person name="Liebig J."/>
        </authorList>
    </citation>
    <scope>NUCLEOTIDE SEQUENCE [LARGE SCALE GENOMIC DNA]</scope>
    <source>
        <strain evidence="11 12">R22 G/1</strain>
    </source>
</reference>
<evidence type="ECO:0000256" key="8">
    <source>
        <dbReference type="PIRSR" id="PIRSR001480-1"/>
    </source>
</evidence>
<organism evidence="12">
    <name type="scientific">Harpegnathos saltator</name>
    <name type="common">Jerdon's jumping ant</name>
    <dbReference type="NCBI Taxonomy" id="610380"/>
    <lineage>
        <taxon>Eukaryota</taxon>
        <taxon>Metazoa</taxon>
        <taxon>Ecdysozoa</taxon>
        <taxon>Arthropoda</taxon>
        <taxon>Hexapoda</taxon>
        <taxon>Insecta</taxon>
        <taxon>Pterygota</taxon>
        <taxon>Neoptera</taxon>
        <taxon>Endopterygota</taxon>
        <taxon>Hymenoptera</taxon>
        <taxon>Apocrita</taxon>
        <taxon>Aculeata</taxon>
        <taxon>Formicoidea</taxon>
        <taxon>Formicidae</taxon>
        <taxon>Ponerinae</taxon>
        <taxon>Ponerini</taxon>
        <taxon>Harpegnathos</taxon>
    </lineage>
</organism>
<dbReference type="InParanoid" id="E2BPH9"/>
<dbReference type="OMA" id="EFAACIS"/>
<dbReference type="PANTHER" id="PTHR10309">
    <property type="entry name" value="MANNOSE-6-PHOSPHATE ISOMERASE"/>
    <property type="match status" value="1"/>
</dbReference>
<dbReference type="GO" id="GO:0004476">
    <property type="term" value="F:mannose-6-phosphate isomerase activity"/>
    <property type="evidence" value="ECO:0007669"/>
    <property type="project" value="UniProtKB-EC"/>
</dbReference>
<comment type="pathway">
    <text evidence="2">Nucleotide-sugar biosynthesis; GDP-alpha-D-mannose biosynthesis; alpha-D-mannose 1-phosphate from D-fructose 6-phosphate: step 1/2.</text>
</comment>
<dbReference type="PRINTS" id="PR00714">
    <property type="entry name" value="MAN6PISMRASE"/>
</dbReference>
<dbReference type="STRING" id="610380.E2BPH9"/>
<evidence type="ECO:0000259" key="10">
    <source>
        <dbReference type="Pfam" id="PF20511"/>
    </source>
</evidence>
<keyword evidence="7 11" id="KW-0413">Isomerase</keyword>
<comment type="similarity">
    <text evidence="3">Belongs to the mannose-6-phosphate isomerase type 1 family.</text>
</comment>
<comment type="cofactor">
    <cofactor evidence="9">
        <name>Zn(2+)</name>
        <dbReference type="ChEBI" id="CHEBI:29105"/>
    </cofactor>
    <text evidence="9">Binds 1 zinc ion per subunit.</text>
</comment>
<protein>
    <recommendedName>
        <fullName evidence="4">mannose-6-phosphate isomerase</fullName>
        <ecNumber evidence="4">5.3.1.8</ecNumber>
    </recommendedName>
</protein>
<evidence type="ECO:0000256" key="5">
    <source>
        <dbReference type="ARBA" id="ARBA00022723"/>
    </source>
</evidence>
<dbReference type="InterPro" id="IPR001250">
    <property type="entry name" value="Man6P_Isoase-1"/>
</dbReference>
<dbReference type="InterPro" id="IPR011051">
    <property type="entry name" value="RmlC_Cupin_sf"/>
</dbReference>
<keyword evidence="5 9" id="KW-0479">Metal-binding</keyword>
<dbReference type="OrthoDB" id="6605218at2759"/>
<feature type="active site" evidence="8">
    <location>
        <position position="225"/>
    </location>
</feature>
<dbReference type="GO" id="GO:0005829">
    <property type="term" value="C:cytosol"/>
    <property type="evidence" value="ECO:0007669"/>
    <property type="project" value="TreeGrafter"/>
</dbReference>